<comment type="subcellular location">
    <subcellularLocation>
        <location evidence="1">Nucleus</location>
    </subcellularLocation>
</comment>
<keyword evidence="3" id="KW-0238">DNA-binding</keyword>
<evidence type="ECO:0000256" key="2">
    <source>
        <dbReference type="ARBA" id="ARBA00023015"/>
    </source>
</evidence>
<gene>
    <name evidence="8" type="ORF">E5676_scaffold37291G00010</name>
</gene>
<dbReference type="CDD" id="cd00018">
    <property type="entry name" value="AP2"/>
    <property type="match status" value="1"/>
</dbReference>
<evidence type="ECO:0000256" key="5">
    <source>
        <dbReference type="ARBA" id="ARBA00023242"/>
    </source>
</evidence>
<keyword evidence="2" id="KW-0805">Transcription regulation</keyword>
<dbReference type="PANTHER" id="PTHR31194:SF82">
    <property type="entry name" value="AP2_ERF DOMAIN-CONTAINING PROTEIN"/>
    <property type="match status" value="1"/>
</dbReference>
<dbReference type="GO" id="GO:0003677">
    <property type="term" value="F:DNA binding"/>
    <property type="evidence" value="ECO:0007669"/>
    <property type="project" value="UniProtKB-KW"/>
</dbReference>
<evidence type="ECO:0000256" key="6">
    <source>
        <dbReference type="ARBA" id="ARBA00024343"/>
    </source>
</evidence>
<keyword evidence="5" id="KW-0539">Nucleus</keyword>
<dbReference type="GO" id="GO:0003700">
    <property type="term" value="F:DNA-binding transcription factor activity"/>
    <property type="evidence" value="ECO:0007669"/>
    <property type="project" value="InterPro"/>
</dbReference>
<name>A0A5D3CI83_CUCMM</name>
<dbReference type="SUPFAM" id="SSF54171">
    <property type="entry name" value="DNA-binding domain"/>
    <property type="match status" value="1"/>
</dbReference>
<dbReference type="InterPro" id="IPR016177">
    <property type="entry name" value="DNA-bd_dom_sf"/>
</dbReference>
<dbReference type="FunFam" id="3.30.730.10:FF:000005">
    <property type="entry name" value="ethylene-responsive transcription factor RAP2-11"/>
    <property type="match status" value="1"/>
</dbReference>
<dbReference type="PRINTS" id="PR00367">
    <property type="entry name" value="ETHRSPELEMNT"/>
</dbReference>
<evidence type="ECO:0000256" key="4">
    <source>
        <dbReference type="ARBA" id="ARBA00023163"/>
    </source>
</evidence>
<dbReference type="GO" id="GO:0005634">
    <property type="term" value="C:nucleus"/>
    <property type="evidence" value="ECO:0007669"/>
    <property type="project" value="UniProtKB-SubCell"/>
</dbReference>
<evidence type="ECO:0000256" key="1">
    <source>
        <dbReference type="ARBA" id="ARBA00004123"/>
    </source>
</evidence>
<dbReference type="SMART" id="SM00380">
    <property type="entry name" value="AP2"/>
    <property type="match status" value="1"/>
</dbReference>
<accession>A0A5D3CI83</accession>
<evidence type="ECO:0000256" key="3">
    <source>
        <dbReference type="ARBA" id="ARBA00023125"/>
    </source>
</evidence>
<evidence type="ECO:0000259" key="7">
    <source>
        <dbReference type="PROSITE" id="PS51032"/>
    </source>
</evidence>
<sequence>MATNSSSQPPNQEINHGRRRFLGVRQRPSGRWVAEIKVSSQKLRLWLGTFNRAEDAALAYDRAARLLRGRSAKTNFSYDYDHGFFNSTINQEQTPSLFEHSPKLCRLLQHALMKNRSRLISTTDHQYHHRRRHQQQISRNNGGIDSVVEDTIFCSSTNLVENDNNNNNNNNNNSNSNKGCGCGFSFGGSKVYTSVFVAPSFSSDVEK</sequence>
<keyword evidence="4" id="KW-0804">Transcription</keyword>
<organism evidence="8 9">
    <name type="scientific">Cucumis melo var. makuwa</name>
    <name type="common">Oriental melon</name>
    <dbReference type="NCBI Taxonomy" id="1194695"/>
    <lineage>
        <taxon>Eukaryota</taxon>
        <taxon>Viridiplantae</taxon>
        <taxon>Streptophyta</taxon>
        <taxon>Embryophyta</taxon>
        <taxon>Tracheophyta</taxon>
        <taxon>Spermatophyta</taxon>
        <taxon>Magnoliopsida</taxon>
        <taxon>eudicotyledons</taxon>
        <taxon>Gunneridae</taxon>
        <taxon>Pentapetalae</taxon>
        <taxon>rosids</taxon>
        <taxon>fabids</taxon>
        <taxon>Cucurbitales</taxon>
        <taxon>Cucurbitaceae</taxon>
        <taxon>Benincaseae</taxon>
        <taxon>Cucumis</taxon>
    </lineage>
</organism>
<comment type="caution">
    <text evidence="8">The sequence shown here is derived from an EMBL/GenBank/DDBJ whole genome shotgun (WGS) entry which is preliminary data.</text>
</comment>
<dbReference type="InterPro" id="IPR001471">
    <property type="entry name" value="AP2/ERF_dom"/>
</dbReference>
<protein>
    <submittedName>
        <fullName evidence="8">Ethylene-responsive transcription factor ERF087-like isoform X1</fullName>
    </submittedName>
</protein>
<dbReference type="Pfam" id="PF00847">
    <property type="entry name" value="AP2"/>
    <property type="match status" value="1"/>
</dbReference>
<dbReference type="PANTHER" id="PTHR31194">
    <property type="entry name" value="SHN SHINE , DNA BINDING / TRANSCRIPTION FACTOR"/>
    <property type="match status" value="1"/>
</dbReference>
<proteinExistence type="inferred from homology"/>
<evidence type="ECO:0000313" key="8">
    <source>
        <dbReference type="EMBL" id="TYK11541.1"/>
    </source>
</evidence>
<dbReference type="GO" id="GO:0009877">
    <property type="term" value="P:nodulation"/>
    <property type="evidence" value="ECO:0007669"/>
    <property type="project" value="UniProtKB-ARBA"/>
</dbReference>
<evidence type="ECO:0000313" key="9">
    <source>
        <dbReference type="Proteomes" id="UP000321947"/>
    </source>
</evidence>
<dbReference type="InterPro" id="IPR036955">
    <property type="entry name" value="AP2/ERF_dom_sf"/>
</dbReference>
<dbReference type="PROSITE" id="PS51032">
    <property type="entry name" value="AP2_ERF"/>
    <property type="match status" value="1"/>
</dbReference>
<dbReference type="EMBL" id="SSTD01010720">
    <property type="protein sequence ID" value="TYK11541.1"/>
    <property type="molecule type" value="Genomic_DNA"/>
</dbReference>
<comment type="similarity">
    <text evidence="6">Belongs to the AP2/ERF transcription factor family. ERF subfamily.</text>
</comment>
<dbReference type="Gene3D" id="3.30.730.10">
    <property type="entry name" value="AP2/ERF domain"/>
    <property type="match status" value="1"/>
</dbReference>
<feature type="domain" description="AP2/ERF" evidence="7">
    <location>
        <begin position="20"/>
        <end position="77"/>
    </location>
</feature>
<dbReference type="AlphaFoldDB" id="A0A5D3CI83"/>
<reference evidence="8 9" key="1">
    <citation type="submission" date="2019-08" db="EMBL/GenBank/DDBJ databases">
        <title>Draft genome sequences of two oriental melons (Cucumis melo L. var makuwa).</title>
        <authorList>
            <person name="Kwon S.-Y."/>
        </authorList>
    </citation>
    <scope>NUCLEOTIDE SEQUENCE [LARGE SCALE GENOMIC DNA]</scope>
    <source>
        <strain evidence="9">cv. Chang Bougi</strain>
        <tissue evidence="8">Leaf</tissue>
    </source>
</reference>
<dbReference type="Proteomes" id="UP000321947">
    <property type="component" value="Unassembled WGS sequence"/>
</dbReference>
<dbReference type="InterPro" id="IPR050913">
    <property type="entry name" value="AP2/ERF_ERF"/>
</dbReference>